<evidence type="ECO:0000313" key="1">
    <source>
        <dbReference type="EnsemblPlants" id="TuG1812G0500005375.01.T01.cds403856"/>
    </source>
</evidence>
<dbReference type="Proteomes" id="UP000015106">
    <property type="component" value="Chromosome 5"/>
</dbReference>
<dbReference type="AlphaFoldDB" id="A0A8R7ULQ6"/>
<reference evidence="1" key="2">
    <citation type="submission" date="2018-03" db="EMBL/GenBank/DDBJ databases">
        <title>The Triticum urartu genome reveals the dynamic nature of wheat genome evolution.</title>
        <authorList>
            <person name="Ling H."/>
            <person name="Ma B."/>
            <person name="Shi X."/>
            <person name="Liu H."/>
            <person name="Dong L."/>
            <person name="Sun H."/>
            <person name="Cao Y."/>
            <person name="Gao Q."/>
            <person name="Zheng S."/>
            <person name="Li Y."/>
            <person name="Yu Y."/>
            <person name="Du H."/>
            <person name="Qi M."/>
            <person name="Li Y."/>
            <person name="Yu H."/>
            <person name="Cui Y."/>
            <person name="Wang N."/>
            <person name="Chen C."/>
            <person name="Wu H."/>
            <person name="Zhao Y."/>
            <person name="Zhang J."/>
            <person name="Li Y."/>
            <person name="Zhou W."/>
            <person name="Zhang B."/>
            <person name="Hu W."/>
            <person name="Eijk M."/>
            <person name="Tang J."/>
            <person name="Witsenboer H."/>
            <person name="Zhao S."/>
            <person name="Li Z."/>
            <person name="Zhang A."/>
            <person name="Wang D."/>
            <person name="Liang C."/>
        </authorList>
    </citation>
    <scope>NUCLEOTIDE SEQUENCE [LARGE SCALE GENOMIC DNA]</scope>
    <source>
        <strain evidence="1">cv. G1812</strain>
    </source>
</reference>
<organism evidence="1 2">
    <name type="scientific">Triticum urartu</name>
    <name type="common">Red wild einkorn</name>
    <name type="synonym">Crithodium urartu</name>
    <dbReference type="NCBI Taxonomy" id="4572"/>
    <lineage>
        <taxon>Eukaryota</taxon>
        <taxon>Viridiplantae</taxon>
        <taxon>Streptophyta</taxon>
        <taxon>Embryophyta</taxon>
        <taxon>Tracheophyta</taxon>
        <taxon>Spermatophyta</taxon>
        <taxon>Magnoliopsida</taxon>
        <taxon>Liliopsida</taxon>
        <taxon>Poales</taxon>
        <taxon>Poaceae</taxon>
        <taxon>BOP clade</taxon>
        <taxon>Pooideae</taxon>
        <taxon>Triticodae</taxon>
        <taxon>Triticeae</taxon>
        <taxon>Triticinae</taxon>
        <taxon>Triticum</taxon>
    </lineage>
</organism>
<keyword evidence="2" id="KW-1185">Reference proteome</keyword>
<proteinExistence type="predicted"/>
<reference evidence="2" key="1">
    <citation type="journal article" date="2013" name="Nature">
        <title>Draft genome of the wheat A-genome progenitor Triticum urartu.</title>
        <authorList>
            <person name="Ling H.Q."/>
            <person name="Zhao S."/>
            <person name="Liu D."/>
            <person name="Wang J."/>
            <person name="Sun H."/>
            <person name="Zhang C."/>
            <person name="Fan H."/>
            <person name="Li D."/>
            <person name="Dong L."/>
            <person name="Tao Y."/>
            <person name="Gao C."/>
            <person name="Wu H."/>
            <person name="Li Y."/>
            <person name="Cui Y."/>
            <person name="Guo X."/>
            <person name="Zheng S."/>
            <person name="Wang B."/>
            <person name="Yu K."/>
            <person name="Liang Q."/>
            <person name="Yang W."/>
            <person name="Lou X."/>
            <person name="Chen J."/>
            <person name="Feng M."/>
            <person name="Jian J."/>
            <person name="Zhang X."/>
            <person name="Luo G."/>
            <person name="Jiang Y."/>
            <person name="Liu J."/>
            <person name="Wang Z."/>
            <person name="Sha Y."/>
            <person name="Zhang B."/>
            <person name="Wu H."/>
            <person name="Tang D."/>
            <person name="Shen Q."/>
            <person name="Xue P."/>
            <person name="Zou S."/>
            <person name="Wang X."/>
            <person name="Liu X."/>
            <person name="Wang F."/>
            <person name="Yang Y."/>
            <person name="An X."/>
            <person name="Dong Z."/>
            <person name="Zhang K."/>
            <person name="Zhang X."/>
            <person name="Luo M.C."/>
            <person name="Dvorak J."/>
            <person name="Tong Y."/>
            <person name="Wang J."/>
            <person name="Yang H."/>
            <person name="Li Z."/>
            <person name="Wang D."/>
            <person name="Zhang A."/>
            <person name="Wang J."/>
        </authorList>
    </citation>
    <scope>NUCLEOTIDE SEQUENCE</scope>
    <source>
        <strain evidence="2">cv. G1812</strain>
    </source>
</reference>
<sequence>MRTEGQLLCKCLKPPFSKTTFILFGEMRKSMHAALSRWEWCCSLTPAWLSLCLWKHFHTECPRRPSSASPSCTYPLLQAIHAPLLSRHHHPCPSHQAMHWCIC</sequence>
<evidence type="ECO:0000313" key="2">
    <source>
        <dbReference type="Proteomes" id="UP000015106"/>
    </source>
</evidence>
<dbReference type="EnsemblPlants" id="TuG1812G0500005375.01.T01">
    <property type="protein sequence ID" value="TuG1812G0500005375.01.T01.cds403856"/>
    <property type="gene ID" value="TuG1812G0500005375.01"/>
</dbReference>
<reference evidence="1" key="3">
    <citation type="submission" date="2022-06" db="UniProtKB">
        <authorList>
            <consortium name="EnsemblPlants"/>
        </authorList>
    </citation>
    <scope>IDENTIFICATION</scope>
</reference>
<name>A0A8R7ULQ6_TRIUA</name>
<dbReference type="Gramene" id="TuG1812G0500005375.01.T01">
    <property type="protein sequence ID" value="TuG1812G0500005375.01.T01.cds403856"/>
    <property type="gene ID" value="TuG1812G0500005375.01"/>
</dbReference>
<protein>
    <submittedName>
        <fullName evidence="1">Uncharacterized protein</fullName>
    </submittedName>
</protein>
<accession>A0A8R7ULQ6</accession>